<sequence length="228" mass="26502">MIFKIFMKKDFQPDYETDSYAYDNIPISVLFVSITAIYLVLAYISDQFILGDEVYIRSFSDQTIEAVLNMRERYGWLNYVFIPVTLFLKISFPALCITIGTVLSSLEIKFKTFFKAVLLAEVVFILAQILYLINLSRHLDALTIEKSLNYFPLSVISIYGVENVVLWLHYPLQTLNLFEVFYILIISWLLSRQWKPNFIESLNIVLPSYGTGLLLWLVLVTFLTLQIS</sequence>
<keyword evidence="3" id="KW-1185">Reference proteome</keyword>
<proteinExistence type="predicted"/>
<keyword evidence="1" id="KW-0472">Membrane</keyword>
<comment type="caution">
    <text evidence="2">The sequence shown here is derived from an EMBL/GenBank/DDBJ whole genome shotgun (WGS) entry which is preliminary data.</text>
</comment>
<dbReference type="EMBL" id="JAKLWS010000013">
    <property type="protein sequence ID" value="MCG2589187.1"/>
    <property type="molecule type" value="Genomic_DNA"/>
</dbReference>
<reference evidence="2" key="2">
    <citation type="submission" date="2024-05" db="EMBL/GenBank/DDBJ databases">
        <title>Rhodohalobacter halophilus gen. nov., sp. nov., a moderately halophilic member of the family Balneolaceae.</title>
        <authorList>
            <person name="Xia J."/>
        </authorList>
    </citation>
    <scope>NUCLEOTIDE SEQUENCE</scope>
    <source>
        <strain evidence="2">WB101</strain>
    </source>
</reference>
<evidence type="ECO:0008006" key="4">
    <source>
        <dbReference type="Google" id="ProtNLM"/>
    </source>
</evidence>
<reference evidence="2" key="1">
    <citation type="submission" date="2022-01" db="EMBL/GenBank/DDBJ databases">
        <authorList>
            <person name="Wang Y."/>
        </authorList>
    </citation>
    <scope>NUCLEOTIDE SEQUENCE</scope>
    <source>
        <strain evidence="2">WB101</strain>
    </source>
</reference>
<feature type="transmembrane region" description="Helical" evidence="1">
    <location>
        <begin position="175"/>
        <end position="194"/>
    </location>
</feature>
<evidence type="ECO:0000313" key="2">
    <source>
        <dbReference type="EMBL" id="MCG2589187.1"/>
    </source>
</evidence>
<keyword evidence="1" id="KW-1133">Transmembrane helix</keyword>
<keyword evidence="1" id="KW-0812">Transmembrane</keyword>
<accession>A0ABS9KEA3</accession>
<evidence type="ECO:0000256" key="1">
    <source>
        <dbReference type="SAM" id="Phobius"/>
    </source>
</evidence>
<protein>
    <recommendedName>
        <fullName evidence="4">Yip1 domain-containing protein</fullName>
    </recommendedName>
</protein>
<feature type="transmembrane region" description="Helical" evidence="1">
    <location>
        <begin position="116"/>
        <end position="136"/>
    </location>
</feature>
<feature type="transmembrane region" description="Helical" evidence="1">
    <location>
        <begin position="21"/>
        <end position="44"/>
    </location>
</feature>
<name>A0ABS9KEA3_9BACT</name>
<organism evidence="2 3">
    <name type="scientific">Rhodohalobacter sulfatireducens</name>
    <dbReference type="NCBI Taxonomy" id="2911366"/>
    <lineage>
        <taxon>Bacteria</taxon>
        <taxon>Pseudomonadati</taxon>
        <taxon>Balneolota</taxon>
        <taxon>Balneolia</taxon>
        <taxon>Balneolales</taxon>
        <taxon>Balneolaceae</taxon>
        <taxon>Rhodohalobacter</taxon>
    </lineage>
</organism>
<gene>
    <name evidence="2" type="ORF">L6773_11465</name>
</gene>
<feature type="transmembrane region" description="Helical" evidence="1">
    <location>
        <begin position="206"/>
        <end position="225"/>
    </location>
</feature>
<feature type="transmembrane region" description="Helical" evidence="1">
    <location>
        <begin position="148"/>
        <end position="168"/>
    </location>
</feature>
<dbReference type="Proteomes" id="UP001165366">
    <property type="component" value="Unassembled WGS sequence"/>
</dbReference>
<feature type="transmembrane region" description="Helical" evidence="1">
    <location>
        <begin position="79"/>
        <end position="104"/>
    </location>
</feature>
<evidence type="ECO:0000313" key="3">
    <source>
        <dbReference type="Proteomes" id="UP001165366"/>
    </source>
</evidence>